<protein>
    <submittedName>
        <fullName evidence="1">Uncharacterized protein</fullName>
    </submittedName>
</protein>
<keyword evidence="2" id="KW-1185">Reference proteome</keyword>
<gene>
    <name evidence="1" type="ORF">M9Y10_009496</name>
</gene>
<accession>A0ABR2IPQ9</accession>
<dbReference type="PANTHER" id="PTHR33651:SF2">
    <property type="entry name" value="PI3K_PI4K CATALYTIC DOMAIN-CONTAINING PROTEIN"/>
    <property type="match status" value="1"/>
</dbReference>
<sequence length="603" mass="69821">MIAKKDDLLSQRTIIIIQQMEKNPQELSLDKAAANTFFEKITNGDFLNWFAQTGVNICFPFEALMYALDKTISISNFPDCIFFKELYNCAAKRGINPNQFGILDLLKDYIIFITVRLGVPEFEEVNDINGLRSFKMISSKIRKFIEEESEYHIFRIAVVSEAFLRSRNMLPKQLLQYMTLSIYGSHNILEKLIQLQISDKIVSFENKTKGISPGTIAILPDSRRCFIKSHKNYPLVKSYLSSLITSITYSTCDSFTIPHDFAKSIREIDLKELFAYKVLEKVGFGPKTGFIINGPLHSGLYIYTNEIKNFLEVKKLKEIINESDSSISKAISSLRSYFLTTGFNPIDVGSPRFILNLTAFDIIARSMLLFDLNENNLGFIDNDGREITKSFTMLANLKPCLVDFIVPTIDHVDDLNRFYLENESALDIFSKKNRFVYAGLISSFLTNNTFIKYPRDIFDDYFIPLRSTFSGNTINMDIFKQRRKKFGLMAFQKILKPLNEIDSILQSTYHEVLELFIRNNKANDLQSQVFKLPNQLKQAEELREYAKAISLHLRFLFEYVKLPNEINTSQLKPIKNVDDYFKKDEEEKNKLNEDLSRMLEEQH</sequence>
<reference evidence="1 2" key="1">
    <citation type="submission" date="2024-04" db="EMBL/GenBank/DDBJ databases">
        <title>Tritrichomonas musculus Genome.</title>
        <authorList>
            <person name="Alves-Ferreira E."/>
            <person name="Grigg M."/>
            <person name="Lorenzi H."/>
            <person name="Galac M."/>
        </authorList>
    </citation>
    <scope>NUCLEOTIDE SEQUENCE [LARGE SCALE GENOMIC DNA]</scope>
    <source>
        <strain evidence="1 2">EAF2021</strain>
    </source>
</reference>
<dbReference type="PANTHER" id="PTHR33651">
    <property type="entry name" value="PROTEIN CBG06246"/>
    <property type="match status" value="1"/>
</dbReference>
<dbReference type="Proteomes" id="UP001470230">
    <property type="component" value="Unassembled WGS sequence"/>
</dbReference>
<comment type="caution">
    <text evidence="1">The sequence shown here is derived from an EMBL/GenBank/DDBJ whole genome shotgun (WGS) entry which is preliminary data.</text>
</comment>
<proteinExistence type="predicted"/>
<dbReference type="EMBL" id="JAPFFF010000015">
    <property type="protein sequence ID" value="KAK8866532.1"/>
    <property type="molecule type" value="Genomic_DNA"/>
</dbReference>
<name>A0ABR2IPQ9_9EUKA</name>
<evidence type="ECO:0000313" key="1">
    <source>
        <dbReference type="EMBL" id="KAK8866532.1"/>
    </source>
</evidence>
<evidence type="ECO:0000313" key="2">
    <source>
        <dbReference type="Proteomes" id="UP001470230"/>
    </source>
</evidence>
<organism evidence="1 2">
    <name type="scientific">Tritrichomonas musculus</name>
    <dbReference type="NCBI Taxonomy" id="1915356"/>
    <lineage>
        <taxon>Eukaryota</taxon>
        <taxon>Metamonada</taxon>
        <taxon>Parabasalia</taxon>
        <taxon>Tritrichomonadida</taxon>
        <taxon>Tritrichomonadidae</taxon>
        <taxon>Tritrichomonas</taxon>
    </lineage>
</organism>